<evidence type="ECO:0000256" key="2">
    <source>
        <dbReference type="SAM" id="Phobius"/>
    </source>
</evidence>
<feature type="transmembrane region" description="Helical" evidence="2">
    <location>
        <begin position="65"/>
        <end position="81"/>
    </location>
</feature>
<feature type="compositionally biased region" description="Basic residues" evidence="1">
    <location>
        <begin position="451"/>
        <end position="461"/>
    </location>
</feature>
<sequence>MLRDSPVELSGATPGAAVTILDKYVSSVAGSLVSMALALCPALHYMWYGDFENTIFLWNEKGMEISLANGLIWLVYGVYLWKYDRSMEAILSGAWQCASSLSFILICCGFTRQRKKGICWFILTMIFIAMALVLSQLDLSAHSLSIIETCFGLTGFAAVIASHFFQAKDLFSAEEPIQLLSAFIIIAPGAFFAIVQIAITFLGHKKQNYMTYACYVNAIAYPIELTSSLKNCWVSEMVWKLSTTVSLGDDEIDYRDWLQMQHDYQVGLQQLFEDEEDRDQPYAFQDDEISLSGRSLQQLFAEEEAIDGYQADAFQWDQLSQSGRVFELLFGEEEDVEEHQHDVNRDLTVDYADSFEHLFQEVNVEDTERNFFAPILLGSNEPNDQLIENALELPLEGIDDNQQDSNTSEREIGDDGVGEVRLSNNTRQRITLGELAGINPSYQAKTPDHRTKARRSGATSKTRRVIPRWLSFGCHES</sequence>
<feature type="non-terminal residue" evidence="3">
    <location>
        <position position="1"/>
    </location>
</feature>
<gene>
    <name evidence="3" type="ORF">EJB05_46466</name>
</gene>
<feature type="region of interest" description="Disordered" evidence="1">
    <location>
        <begin position="440"/>
        <end position="461"/>
    </location>
</feature>
<evidence type="ECO:0000313" key="4">
    <source>
        <dbReference type="Proteomes" id="UP000324897"/>
    </source>
</evidence>
<feature type="transmembrane region" description="Helical" evidence="2">
    <location>
        <begin position="177"/>
        <end position="202"/>
    </location>
</feature>
<feature type="region of interest" description="Disordered" evidence="1">
    <location>
        <begin position="397"/>
        <end position="417"/>
    </location>
</feature>
<protein>
    <submittedName>
        <fullName evidence="3">Uncharacterized protein</fullName>
    </submittedName>
</protein>
<dbReference type="Gramene" id="TVU12806">
    <property type="protein sequence ID" value="TVU12806"/>
    <property type="gene ID" value="EJB05_46466"/>
</dbReference>
<comment type="caution">
    <text evidence="3">The sequence shown here is derived from an EMBL/GenBank/DDBJ whole genome shotgun (WGS) entry which is preliminary data.</text>
</comment>
<feature type="transmembrane region" description="Helical" evidence="2">
    <location>
        <begin position="24"/>
        <end position="45"/>
    </location>
</feature>
<feature type="transmembrane region" description="Helical" evidence="2">
    <location>
        <begin position="118"/>
        <end position="137"/>
    </location>
</feature>
<accession>A0A5J9TN23</accession>
<organism evidence="3 4">
    <name type="scientific">Eragrostis curvula</name>
    <name type="common">weeping love grass</name>
    <dbReference type="NCBI Taxonomy" id="38414"/>
    <lineage>
        <taxon>Eukaryota</taxon>
        <taxon>Viridiplantae</taxon>
        <taxon>Streptophyta</taxon>
        <taxon>Embryophyta</taxon>
        <taxon>Tracheophyta</taxon>
        <taxon>Spermatophyta</taxon>
        <taxon>Magnoliopsida</taxon>
        <taxon>Liliopsida</taxon>
        <taxon>Poales</taxon>
        <taxon>Poaceae</taxon>
        <taxon>PACMAD clade</taxon>
        <taxon>Chloridoideae</taxon>
        <taxon>Eragrostideae</taxon>
        <taxon>Eragrostidinae</taxon>
        <taxon>Eragrostis</taxon>
    </lineage>
</organism>
<keyword evidence="2" id="KW-0472">Membrane</keyword>
<dbReference type="EMBL" id="RWGY01000039">
    <property type="protein sequence ID" value="TVU12806.1"/>
    <property type="molecule type" value="Genomic_DNA"/>
</dbReference>
<reference evidence="3 4" key="1">
    <citation type="journal article" date="2019" name="Sci. Rep.">
        <title>A high-quality genome of Eragrostis curvula grass provides insights into Poaceae evolution and supports new strategies to enhance forage quality.</title>
        <authorList>
            <person name="Carballo J."/>
            <person name="Santos B.A.C.M."/>
            <person name="Zappacosta D."/>
            <person name="Garbus I."/>
            <person name="Selva J.P."/>
            <person name="Gallo C.A."/>
            <person name="Diaz A."/>
            <person name="Albertini E."/>
            <person name="Caccamo M."/>
            <person name="Echenique V."/>
        </authorList>
    </citation>
    <scope>NUCLEOTIDE SEQUENCE [LARGE SCALE GENOMIC DNA]</scope>
    <source>
        <strain evidence="4">cv. Victoria</strain>
        <tissue evidence="3">Leaf</tissue>
    </source>
</reference>
<proteinExistence type="predicted"/>
<evidence type="ECO:0000256" key="1">
    <source>
        <dbReference type="SAM" id="MobiDB-lite"/>
    </source>
</evidence>
<keyword evidence="4" id="KW-1185">Reference proteome</keyword>
<feature type="transmembrane region" description="Helical" evidence="2">
    <location>
        <begin position="143"/>
        <end position="165"/>
    </location>
</feature>
<keyword evidence="2" id="KW-1133">Transmembrane helix</keyword>
<dbReference type="Proteomes" id="UP000324897">
    <property type="component" value="Chromosome 3"/>
</dbReference>
<dbReference type="AlphaFoldDB" id="A0A5J9TN23"/>
<evidence type="ECO:0000313" key="3">
    <source>
        <dbReference type="EMBL" id="TVU12806.1"/>
    </source>
</evidence>
<name>A0A5J9TN23_9POAL</name>
<keyword evidence="2" id="KW-0812">Transmembrane</keyword>